<dbReference type="EMBL" id="CM051395">
    <property type="protein sequence ID" value="KAJ4726031.1"/>
    <property type="molecule type" value="Genomic_DNA"/>
</dbReference>
<accession>A0ACC1YRF8</accession>
<sequence length="85" mass="9585">MISVLAQERLLGFALGTAVTGIIVFEQRKCIYKSILDNQSEVASKSLTREPIFAKETRSDFAHLWNKAVDQTFGPLIESIGSRRW</sequence>
<protein>
    <submittedName>
        <fullName evidence="1">Zinc finger, C3HC4 type family protein</fullName>
    </submittedName>
</protein>
<proteinExistence type="predicted"/>
<evidence type="ECO:0000313" key="1">
    <source>
        <dbReference type="EMBL" id="KAJ4726031.1"/>
    </source>
</evidence>
<reference evidence="1 2" key="1">
    <citation type="journal article" date="2023" name="Science">
        <title>Complex scaffold remodeling in plant triterpene biosynthesis.</title>
        <authorList>
            <person name="De La Pena R."/>
            <person name="Hodgson H."/>
            <person name="Liu J.C."/>
            <person name="Stephenson M.J."/>
            <person name="Martin A.C."/>
            <person name="Owen C."/>
            <person name="Harkess A."/>
            <person name="Leebens-Mack J."/>
            <person name="Jimenez L.E."/>
            <person name="Osbourn A."/>
            <person name="Sattely E.S."/>
        </authorList>
    </citation>
    <scope>NUCLEOTIDE SEQUENCE [LARGE SCALE GENOMIC DNA]</scope>
    <source>
        <strain evidence="2">cv. JPN11</strain>
        <tissue evidence="1">Leaf</tissue>
    </source>
</reference>
<name>A0ACC1YRF8_MELAZ</name>
<evidence type="ECO:0000313" key="2">
    <source>
        <dbReference type="Proteomes" id="UP001164539"/>
    </source>
</evidence>
<gene>
    <name evidence="1" type="ORF">OWV82_004807</name>
</gene>
<dbReference type="Proteomes" id="UP001164539">
    <property type="component" value="Chromosome 2"/>
</dbReference>
<organism evidence="1 2">
    <name type="scientific">Melia azedarach</name>
    <name type="common">Chinaberry tree</name>
    <dbReference type="NCBI Taxonomy" id="155640"/>
    <lineage>
        <taxon>Eukaryota</taxon>
        <taxon>Viridiplantae</taxon>
        <taxon>Streptophyta</taxon>
        <taxon>Embryophyta</taxon>
        <taxon>Tracheophyta</taxon>
        <taxon>Spermatophyta</taxon>
        <taxon>Magnoliopsida</taxon>
        <taxon>eudicotyledons</taxon>
        <taxon>Gunneridae</taxon>
        <taxon>Pentapetalae</taxon>
        <taxon>rosids</taxon>
        <taxon>malvids</taxon>
        <taxon>Sapindales</taxon>
        <taxon>Meliaceae</taxon>
        <taxon>Melia</taxon>
    </lineage>
</organism>
<keyword evidence="2" id="KW-1185">Reference proteome</keyword>
<comment type="caution">
    <text evidence="1">The sequence shown here is derived from an EMBL/GenBank/DDBJ whole genome shotgun (WGS) entry which is preliminary data.</text>
</comment>